<organism evidence="8 9">
    <name type="scientific">Belliella pelovolcani</name>
    <dbReference type="NCBI Taxonomy" id="529505"/>
    <lineage>
        <taxon>Bacteria</taxon>
        <taxon>Pseudomonadati</taxon>
        <taxon>Bacteroidota</taxon>
        <taxon>Cytophagia</taxon>
        <taxon>Cytophagales</taxon>
        <taxon>Cyclobacteriaceae</taxon>
        <taxon>Belliella</taxon>
    </lineage>
</organism>
<accession>A0A1N7KEX6</accession>
<evidence type="ECO:0000313" key="9">
    <source>
        <dbReference type="Proteomes" id="UP000186026"/>
    </source>
</evidence>
<dbReference type="InterPro" id="IPR034074">
    <property type="entry name" value="Y4bN_pept_dom"/>
</dbReference>
<evidence type="ECO:0000313" key="8">
    <source>
        <dbReference type="EMBL" id="SIS60024.1"/>
    </source>
</evidence>
<dbReference type="GO" id="GO:0006508">
    <property type="term" value="P:proteolysis"/>
    <property type="evidence" value="ECO:0007669"/>
    <property type="project" value="UniProtKB-KW"/>
</dbReference>
<dbReference type="PANTHER" id="PTHR43806">
    <property type="entry name" value="PEPTIDASE S8"/>
    <property type="match status" value="1"/>
</dbReference>
<dbReference type="STRING" id="529505.SAMN05421761_10220"/>
<feature type="region of interest" description="Disordered" evidence="6">
    <location>
        <begin position="15"/>
        <end position="42"/>
    </location>
</feature>
<dbReference type="Gene3D" id="3.40.50.200">
    <property type="entry name" value="Peptidase S8/S53 domain"/>
    <property type="match status" value="1"/>
</dbReference>
<evidence type="ECO:0000256" key="2">
    <source>
        <dbReference type="ARBA" id="ARBA00022670"/>
    </source>
</evidence>
<keyword evidence="2 5" id="KW-0645">Protease</keyword>
<evidence type="ECO:0000256" key="5">
    <source>
        <dbReference type="PROSITE-ProRule" id="PRU01240"/>
    </source>
</evidence>
<feature type="active site" description="Charge relay system" evidence="5">
    <location>
        <position position="272"/>
    </location>
</feature>
<dbReference type="PROSITE" id="PS51892">
    <property type="entry name" value="SUBTILASE"/>
    <property type="match status" value="1"/>
</dbReference>
<keyword evidence="4 5" id="KW-0720">Serine protease</keyword>
<evidence type="ECO:0000256" key="6">
    <source>
        <dbReference type="SAM" id="MobiDB-lite"/>
    </source>
</evidence>
<dbReference type="Proteomes" id="UP000186026">
    <property type="component" value="Unassembled WGS sequence"/>
</dbReference>
<dbReference type="AlphaFoldDB" id="A0A1N7KEX6"/>
<evidence type="ECO:0000256" key="3">
    <source>
        <dbReference type="ARBA" id="ARBA00022801"/>
    </source>
</evidence>
<name>A0A1N7KEX6_9BACT</name>
<dbReference type="Pfam" id="PF00082">
    <property type="entry name" value="Peptidase_S8"/>
    <property type="match status" value="1"/>
</dbReference>
<gene>
    <name evidence="8" type="ORF">SAMN05421761_10220</name>
</gene>
<dbReference type="InterPro" id="IPR050131">
    <property type="entry name" value="Peptidase_S8_subtilisin-like"/>
</dbReference>
<reference evidence="9" key="1">
    <citation type="submission" date="2017-01" db="EMBL/GenBank/DDBJ databases">
        <authorList>
            <person name="Varghese N."/>
            <person name="Submissions S."/>
        </authorList>
    </citation>
    <scope>NUCLEOTIDE SEQUENCE [LARGE SCALE GENOMIC DNA]</scope>
    <source>
        <strain evidence="9">DSM 46698</strain>
    </source>
</reference>
<dbReference type="EMBL" id="FTOP01000002">
    <property type="protein sequence ID" value="SIS60024.1"/>
    <property type="molecule type" value="Genomic_DNA"/>
</dbReference>
<dbReference type="PANTHER" id="PTHR43806:SF11">
    <property type="entry name" value="CEREVISIN-RELATED"/>
    <property type="match status" value="1"/>
</dbReference>
<evidence type="ECO:0000256" key="4">
    <source>
        <dbReference type="ARBA" id="ARBA00022825"/>
    </source>
</evidence>
<sequence length="820" mass="92777">MVEFPHLIYTRQPDKIKGFKKTRGRDPEKKENNLESEEPISEVKKNRLSRKLGEFISAVDARLKKKTLKVPSNFDLIQIDFHTTFDKGLENHFYSTYGLEPIEKSNFNRNVLFNIIDDKLFSSFADHINSISNLKPNEDHRKKPFSKIALISNFYLLDSKNRKGVLSGKDGYILSICEIFQHRKASVQLEFLLDFLQSQNIEITFNREKTLIFVKADNPKLDQVLVDNFDVIRLISSARVPLIKPGVVATPIRTYGFEVSISDDLPIVCIIDTGVQTSIEPFQNIVTPIAIDHTGTAPSWDEAGHGTAVAGCVAFGTDFFDNSKKVIEAKAKIAVLKVIHAENDDLNIVALLDNIRELNLNYDVRIFNISLNLPGSKSYNAPIGRLAYELDKLVYELDILIINSVGNYSLNDLDTLMLLGEMDLNLHYPSFFYKTSPEIEFHICELTNIQEPSEAMNIISVGALAGNFENGVTDGITPAKEYPAYYTRKFHMDPSIFINGKKLKDTQDNKHLNKPDLVFEGGDYISSEAAMEVITNPLDPNSPYYGRMAGTSLAAPLITSLVAELLKAYPDLNMTSIKALLINIAEPPAGKKPPHFESKESKQIYRKLTGHGRPNQERLFDNDNNSVTFIIEDRAVFDEFYTFNLKFPDWVLTTKNKIEVTGTLVYKFLPLLNNHLAYLPLHISFGFFKPVDITALSQQDLKNFQLKSDVSWAEDHFGVEDRIFSNVQKVCFNLSSHHFEPNNPNVSIAIRCYGKSQIPEWAARHLKENLHEFSLVVRLKEVKKNKKSKLSDSLYNDIKLLNDLHLISDLEAGSSLEGGI</sequence>
<proteinExistence type="inferred from homology"/>
<evidence type="ECO:0000259" key="7">
    <source>
        <dbReference type="Pfam" id="PF00082"/>
    </source>
</evidence>
<dbReference type="CDD" id="cd04847">
    <property type="entry name" value="Peptidases_S8_Subtilisin_like_2"/>
    <property type="match status" value="1"/>
</dbReference>
<dbReference type="OrthoDB" id="1100338at2"/>
<dbReference type="RefSeq" id="WP_076498218.1">
    <property type="nucleotide sequence ID" value="NZ_FTOP01000002.1"/>
</dbReference>
<dbReference type="SUPFAM" id="SSF52743">
    <property type="entry name" value="Subtilisin-like"/>
    <property type="match status" value="1"/>
</dbReference>
<dbReference type="InterPro" id="IPR036852">
    <property type="entry name" value="Peptidase_S8/S53_dom_sf"/>
</dbReference>
<protein>
    <submittedName>
        <fullName evidence="8">Subtilase family protein</fullName>
    </submittedName>
</protein>
<keyword evidence="3 5" id="KW-0378">Hydrolase</keyword>
<dbReference type="PRINTS" id="PR00723">
    <property type="entry name" value="SUBTILISIN"/>
</dbReference>
<feature type="active site" description="Charge relay system" evidence="5">
    <location>
        <position position="552"/>
    </location>
</feature>
<dbReference type="GO" id="GO:0004252">
    <property type="term" value="F:serine-type endopeptidase activity"/>
    <property type="evidence" value="ECO:0007669"/>
    <property type="project" value="UniProtKB-UniRule"/>
</dbReference>
<feature type="domain" description="Peptidase S8/S53" evidence="7">
    <location>
        <begin position="267"/>
        <end position="591"/>
    </location>
</feature>
<comment type="similarity">
    <text evidence="1 5">Belongs to the peptidase S8 family.</text>
</comment>
<evidence type="ECO:0000256" key="1">
    <source>
        <dbReference type="ARBA" id="ARBA00011073"/>
    </source>
</evidence>
<feature type="active site" description="Charge relay system" evidence="5">
    <location>
        <position position="305"/>
    </location>
</feature>
<keyword evidence="9" id="KW-1185">Reference proteome</keyword>
<dbReference type="InterPro" id="IPR015500">
    <property type="entry name" value="Peptidase_S8_subtilisin-rel"/>
</dbReference>
<dbReference type="InterPro" id="IPR000209">
    <property type="entry name" value="Peptidase_S8/S53_dom"/>
</dbReference>
<feature type="compositionally biased region" description="Basic and acidic residues" evidence="6">
    <location>
        <begin position="24"/>
        <end position="33"/>
    </location>
</feature>